<evidence type="ECO:0000259" key="1">
    <source>
        <dbReference type="SMART" id="SM00871"/>
    </source>
</evidence>
<dbReference type="Pfam" id="PF14526">
    <property type="entry name" value="Cass2"/>
    <property type="match status" value="1"/>
</dbReference>
<dbReference type="InterPro" id="IPR053182">
    <property type="entry name" value="YobU-like_regulator"/>
</dbReference>
<organism evidence="2 3">
    <name type="scientific">Enterococcus avium</name>
    <name type="common">Streptococcus avium</name>
    <dbReference type="NCBI Taxonomy" id="33945"/>
    <lineage>
        <taxon>Bacteria</taxon>
        <taxon>Bacillati</taxon>
        <taxon>Bacillota</taxon>
        <taxon>Bacilli</taxon>
        <taxon>Lactobacillales</taxon>
        <taxon>Enterococcaceae</taxon>
        <taxon>Enterococcus</taxon>
    </lineage>
</organism>
<dbReference type="Gene3D" id="3.20.80.10">
    <property type="entry name" value="Regulatory factor, effector binding domain"/>
    <property type="match status" value="1"/>
</dbReference>
<dbReference type="Proteomes" id="UP000316316">
    <property type="component" value="Unassembled WGS sequence"/>
</dbReference>
<dbReference type="PANTHER" id="PTHR36444:SF3">
    <property type="entry name" value="TRANSCRIPTIONAL ACTIVATOR, PUTATIVE-RELATED"/>
    <property type="match status" value="1"/>
</dbReference>
<dbReference type="PANTHER" id="PTHR36444">
    <property type="entry name" value="TRANSCRIPTIONAL REGULATOR PROTEIN YOBU-RELATED"/>
    <property type="match status" value="1"/>
</dbReference>
<dbReference type="AlphaFoldDB" id="A0A4P8KCN6"/>
<evidence type="ECO:0000313" key="3">
    <source>
        <dbReference type="Proteomes" id="UP000316316"/>
    </source>
</evidence>
<dbReference type="InterPro" id="IPR010499">
    <property type="entry name" value="AraC_E-bd"/>
</dbReference>
<dbReference type="EMBL" id="PDXQ01000002">
    <property type="protein sequence ID" value="TRZ28495.1"/>
    <property type="molecule type" value="Genomic_DNA"/>
</dbReference>
<dbReference type="SMART" id="SM00871">
    <property type="entry name" value="AraC_E_bind"/>
    <property type="match status" value="1"/>
</dbReference>
<proteinExistence type="predicted"/>
<feature type="domain" description="AraC effector-binding" evidence="1">
    <location>
        <begin position="1"/>
        <end position="151"/>
    </location>
</feature>
<dbReference type="InterPro" id="IPR029441">
    <property type="entry name" value="Cass2"/>
</dbReference>
<reference evidence="2 3" key="1">
    <citation type="submission" date="2017-10" db="EMBL/GenBank/DDBJ databases">
        <title>FDA dAtabase for Regulatory Grade micrObial Sequences (FDA-ARGOS): Supporting development and validation of Infectious Disease Dx tests.</title>
        <authorList>
            <person name="Campos J."/>
            <person name="Goldberg B."/>
            <person name="Tallon L.J."/>
            <person name="Sadzewicz L."/>
            <person name="Sengamalay N."/>
            <person name="Ott S."/>
            <person name="Godinez A."/>
            <person name="Nagaraj S."/>
            <person name="Vyas G."/>
            <person name="Aluvathingal J."/>
            <person name="Nadendla S."/>
            <person name="Geyer C."/>
            <person name="Nandy P."/>
            <person name="Hobson J."/>
            <person name="Sichtig H."/>
        </authorList>
    </citation>
    <scope>NUCLEOTIDE SEQUENCE [LARGE SCALE GENOMIC DNA]</scope>
    <source>
        <strain evidence="2 3">FDAARGOS_185</strain>
    </source>
</reference>
<name>A0A4P8KCN6_ENTAV</name>
<accession>A0A4P8KCN6</accession>
<protein>
    <recommendedName>
        <fullName evidence="1">AraC effector-binding domain-containing protein</fullName>
    </recommendedName>
</protein>
<dbReference type="SUPFAM" id="SSF55136">
    <property type="entry name" value="Probable bacterial effector-binding domain"/>
    <property type="match status" value="1"/>
</dbReference>
<comment type="caution">
    <text evidence="2">The sequence shown here is derived from an EMBL/GenBank/DDBJ whole genome shotgun (WGS) entry which is preliminary data.</text>
</comment>
<gene>
    <name evidence="2" type="ORF">AUF17_17420</name>
</gene>
<evidence type="ECO:0000313" key="2">
    <source>
        <dbReference type="EMBL" id="TRZ28495.1"/>
    </source>
</evidence>
<dbReference type="InterPro" id="IPR011256">
    <property type="entry name" value="Reg_factor_effector_dom_sf"/>
</dbReference>
<sequence>MEIQIEKMEAFRLLGKVEKQFVKNVRADEFWKCCNQDGTLEELIDYSTSQNKELIGLADGSSYDGASYQYYIATPFDGEEIPEGYVMKTIPRSTWLKVQSPDADGFIDQEIWSKIYSEFFPTTTYEPAEYQLEVYPNGDMKKESEVWIAVQKRGK</sequence>
<dbReference type="RefSeq" id="WP_016179059.1">
    <property type="nucleotide sequence ID" value="NZ_CAAKOC010000207.1"/>
</dbReference>